<reference evidence="2 3" key="1">
    <citation type="submission" date="2019-06" db="EMBL/GenBank/DDBJ databases">
        <title>Draft genome sequence of the filamentous fungus Phialemoniopsis curvata isolated from diesel fuel.</title>
        <authorList>
            <person name="Varaljay V.A."/>
            <person name="Lyon W.J."/>
            <person name="Crouch A.L."/>
            <person name="Drake C.E."/>
            <person name="Hollomon J.M."/>
            <person name="Nadeau L.J."/>
            <person name="Nunn H.S."/>
            <person name="Stevenson B.S."/>
            <person name="Bojanowski C.L."/>
            <person name="Crookes-Goodson W.J."/>
        </authorList>
    </citation>
    <scope>NUCLEOTIDE SEQUENCE [LARGE SCALE GENOMIC DNA]</scope>
    <source>
        <strain evidence="2 3">D216</strain>
    </source>
</reference>
<dbReference type="GeneID" id="41978773"/>
<gene>
    <name evidence="2" type="ORF">E0L32_011326</name>
</gene>
<feature type="compositionally biased region" description="Acidic residues" evidence="1">
    <location>
        <begin position="193"/>
        <end position="205"/>
    </location>
</feature>
<feature type="region of interest" description="Disordered" evidence="1">
    <location>
        <begin position="433"/>
        <end position="471"/>
    </location>
</feature>
<comment type="caution">
    <text evidence="2">The sequence shown here is derived from an EMBL/GenBank/DDBJ whole genome shotgun (WGS) entry which is preliminary data.</text>
</comment>
<feature type="compositionally biased region" description="Basic and acidic residues" evidence="1">
    <location>
        <begin position="396"/>
        <end position="410"/>
    </location>
</feature>
<feature type="region of interest" description="Disordered" evidence="1">
    <location>
        <begin position="87"/>
        <end position="421"/>
    </location>
</feature>
<dbReference type="InParanoid" id="A0A507BN92"/>
<protein>
    <recommendedName>
        <fullName evidence="4">Nitrogen regulatory protein areA GATA-like domain-containing protein</fullName>
    </recommendedName>
</protein>
<feature type="compositionally biased region" description="Polar residues" evidence="1">
    <location>
        <begin position="150"/>
        <end position="160"/>
    </location>
</feature>
<keyword evidence="3" id="KW-1185">Reference proteome</keyword>
<feature type="compositionally biased region" description="Low complexity" evidence="1">
    <location>
        <begin position="283"/>
        <end position="297"/>
    </location>
</feature>
<feature type="compositionally biased region" description="Basic residues" evidence="1">
    <location>
        <begin position="231"/>
        <end position="240"/>
    </location>
</feature>
<dbReference type="STRING" id="1093900.A0A507BN92"/>
<proteinExistence type="predicted"/>
<dbReference type="RefSeq" id="XP_031000720.1">
    <property type="nucleotide sequence ID" value="XM_031134043.1"/>
</dbReference>
<feature type="compositionally biased region" description="Pro residues" evidence="1">
    <location>
        <begin position="440"/>
        <end position="451"/>
    </location>
</feature>
<organism evidence="2 3">
    <name type="scientific">Thyridium curvatum</name>
    <dbReference type="NCBI Taxonomy" id="1093900"/>
    <lineage>
        <taxon>Eukaryota</taxon>
        <taxon>Fungi</taxon>
        <taxon>Dikarya</taxon>
        <taxon>Ascomycota</taxon>
        <taxon>Pezizomycotina</taxon>
        <taxon>Sordariomycetes</taxon>
        <taxon>Sordariomycetidae</taxon>
        <taxon>Thyridiales</taxon>
        <taxon>Thyridiaceae</taxon>
        <taxon>Thyridium</taxon>
    </lineage>
</organism>
<name>A0A507BN92_9PEZI</name>
<accession>A0A507BN92</accession>
<sequence>MAMLLPKGLVENTAEVYAEVASYPVIPPEKIYEYWHVYTTTFRKLIDPTAHRLENFWWHVWGSDRRYLSGPALARIYEEISKGPTFVPLRGPPNRYEGPPTPRFSAHELDRPRPGQHRGSPSSRNRVRTGKDLSGEAEEEDGKNDLTRPATLQQRTSSSAKPPPTHSILKKPRGPSTSGPRPTARFISPHGSEDEDGDNKDDEEPSSTSTAATGLEMQARSPSTKGEKKAQQHQHHHVPKKFVASTHSKRRPALPRRQSSQSSAGSEAGSHRAPTLAELRGVSAPRSQGSSESSAQSDLHLSAKAAGKRPMTRLSPDKRVAHRSHAHGKGPDRDLEEDDAEQAVAQKMSPQEDQISMPPPERQTPRNELHPSVFQKVPVLPLESPTGAPRMSRSQSHQEHPRPRRDDSVGRRPPHGLLASSVSAMSNVAARGTFDSEMPIPEPQTIPPPRTEPLHPGAIPISPGGLTSRPSATSLLESRFTPTQPSATPPVPFGRSKSQLTLLLEREKARGADTKPRHP</sequence>
<evidence type="ECO:0008006" key="4">
    <source>
        <dbReference type="Google" id="ProtNLM"/>
    </source>
</evidence>
<evidence type="ECO:0000256" key="1">
    <source>
        <dbReference type="SAM" id="MobiDB-lite"/>
    </source>
</evidence>
<evidence type="ECO:0000313" key="2">
    <source>
        <dbReference type="EMBL" id="TPX19009.1"/>
    </source>
</evidence>
<dbReference type="OrthoDB" id="5424234at2759"/>
<dbReference type="Proteomes" id="UP000319257">
    <property type="component" value="Unassembled WGS sequence"/>
</dbReference>
<dbReference type="AlphaFoldDB" id="A0A507BN92"/>
<dbReference type="EMBL" id="SKBQ01000103">
    <property type="protein sequence ID" value="TPX19009.1"/>
    <property type="molecule type" value="Genomic_DNA"/>
</dbReference>
<evidence type="ECO:0000313" key="3">
    <source>
        <dbReference type="Proteomes" id="UP000319257"/>
    </source>
</evidence>
<feature type="compositionally biased region" description="Low complexity" evidence="1">
    <location>
        <begin position="256"/>
        <end position="268"/>
    </location>
</feature>